<keyword evidence="1" id="KW-0175">Coiled coil</keyword>
<accession>A0AA45HI32</accession>
<evidence type="ECO:0000313" key="3">
    <source>
        <dbReference type="Proteomes" id="UP000245921"/>
    </source>
</evidence>
<dbReference type="Proteomes" id="UP000245921">
    <property type="component" value="Unassembled WGS sequence"/>
</dbReference>
<gene>
    <name evidence="2" type="ORF">C7380_11716</name>
</gene>
<keyword evidence="3" id="KW-1185">Reference proteome</keyword>
<reference evidence="2 3" key="1">
    <citation type="submission" date="2018-05" db="EMBL/GenBank/DDBJ databases">
        <title>Genomic Encyclopedia of Type Strains, Phase IV (KMG-IV): sequencing the most valuable type-strain genomes for metagenomic binning, comparative biology and taxonomic classification.</title>
        <authorList>
            <person name="Goeker M."/>
        </authorList>
    </citation>
    <scope>NUCLEOTIDE SEQUENCE [LARGE SCALE GENOMIC DNA]</scope>
    <source>
        <strain evidence="2 3">DSM 24906</strain>
    </source>
</reference>
<sequence>MNELHNLQIIMNNNTDVAKNVSAIDTSFSASKNINLINQIQEYQREKQKIKKNENIEKKNINIDEKEQNIEKENKNIKNKIKNKKYLFDEYRGKNLDIRL</sequence>
<dbReference type="RefSeq" id="WP_109605730.1">
    <property type="nucleotide sequence ID" value="NZ_JAMHJO010000012.1"/>
</dbReference>
<evidence type="ECO:0000313" key="2">
    <source>
        <dbReference type="EMBL" id="PWJ88726.1"/>
    </source>
</evidence>
<organism evidence="2 3">
    <name type="scientific">Oceanotoga teriensis</name>
    <dbReference type="NCBI Taxonomy" id="515440"/>
    <lineage>
        <taxon>Bacteria</taxon>
        <taxon>Thermotogati</taxon>
        <taxon>Thermotogota</taxon>
        <taxon>Thermotogae</taxon>
        <taxon>Petrotogales</taxon>
        <taxon>Petrotogaceae</taxon>
        <taxon>Oceanotoga</taxon>
    </lineage>
</organism>
<evidence type="ECO:0000256" key="1">
    <source>
        <dbReference type="SAM" id="Coils"/>
    </source>
</evidence>
<dbReference type="EMBL" id="QGGI01000017">
    <property type="protein sequence ID" value="PWJ88726.1"/>
    <property type="molecule type" value="Genomic_DNA"/>
</dbReference>
<proteinExistence type="predicted"/>
<comment type="caution">
    <text evidence="2">The sequence shown here is derived from an EMBL/GenBank/DDBJ whole genome shotgun (WGS) entry which is preliminary data.</text>
</comment>
<feature type="coiled-coil region" evidence="1">
    <location>
        <begin position="33"/>
        <end position="83"/>
    </location>
</feature>
<name>A0AA45HI32_9BACT</name>
<dbReference type="AlphaFoldDB" id="A0AA45HI32"/>
<protein>
    <submittedName>
        <fullName evidence="2">Uncharacterized protein</fullName>
    </submittedName>
</protein>